<dbReference type="Pfam" id="PF13673">
    <property type="entry name" value="Acetyltransf_10"/>
    <property type="match status" value="1"/>
</dbReference>
<dbReference type="AlphaFoldDB" id="A0A3N0E8Y7"/>
<evidence type="ECO:0000313" key="3">
    <source>
        <dbReference type="Proteomes" id="UP000267469"/>
    </source>
</evidence>
<dbReference type="SUPFAM" id="SSF55729">
    <property type="entry name" value="Acyl-CoA N-acyltransferases (Nat)"/>
    <property type="match status" value="1"/>
</dbReference>
<evidence type="ECO:0000313" key="2">
    <source>
        <dbReference type="EMBL" id="RNL84298.1"/>
    </source>
</evidence>
<proteinExistence type="predicted"/>
<dbReference type="CDD" id="cd04301">
    <property type="entry name" value="NAT_SF"/>
    <property type="match status" value="1"/>
</dbReference>
<keyword evidence="3" id="KW-1185">Reference proteome</keyword>
<keyword evidence="2" id="KW-0808">Transferase</keyword>
<dbReference type="EMBL" id="RJTM01000098">
    <property type="protein sequence ID" value="RNL84298.1"/>
    <property type="molecule type" value="Genomic_DNA"/>
</dbReference>
<dbReference type="OrthoDB" id="1178186at2"/>
<sequence length="141" mass="16344">MTYKDFNIKPIPGSQTWPMRHRVMYPEMSPESVILDEDTQGIHFGLFSPDGKLVSVISLFERENGHYQFRKFATDTSEQGKGYGSALLSYIIDFCQAKNARVLRCNARTSASAFYKRYGFRETDITYFKDGHDFVVMEREL</sequence>
<dbReference type="GO" id="GO:0016747">
    <property type="term" value="F:acyltransferase activity, transferring groups other than amino-acyl groups"/>
    <property type="evidence" value="ECO:0007669"/>
    <property type="project" value="InterPro"/>
</dbReference>
<accession>A0A3N0E8Y7</accession>
<evidence type="ECO:0000259" key="1">
    <source>
        <dbReference type="PROSITE" id="PS51186"/>
    </source>
</evidence>
<feature type="domain" description="N-acetyltransferase" evidence="1">
    <location>
        <begin position="1"/>
        <end position="141"/>
    </location>
</feature>
<dbReference type="InterPro" id="IPR000182">
    <property type="entry name" value="GNAT_dom"/>
</dbReference>
<protein>
    <submittedName>
        <fullName evidence="2">GNAT family N-acetyltransferase</fullName>
    </submittedName>
</protein>
<gene>
    <name evidence="2" type="ORF">ED312_13950</name>
</gene>
<name>A0A3N0E8Y7_SINP1</name>
<dbReference type="InterPro" id="IPR016181">
    <property type="entry name" value="Acyl_CoA_acyltransferase"/>
</dbReference>
<dbReference type="Gene3D" id="3.40.630.30">
    <property type="match status" value="1"/>
</dbReference>
<comment type="caution">
    <text evidence="2">The sequence shown here is derived from an EMBL/GenBank/DDBJ whole genome shotgun (WGS) entry which is preliminary data.</text>
</comment>
<reference evidence="2 3" key="1">
    <citation type="submission" date="2018-10" db="EMBL/GenBank/DDBJ databases">
        <title>Sinomicrobium pectinilyticum sp. nov., a pectinase-producing bacterium isolated from alkaline and saline soil, and emended description of the genus Sinomicrobium.</title>
        <authorList>
            <person name="Cheng B."/>
            <person name="Li C."/>
            <person name="Lai Q."/>
            <person name="Du M."/>
            <person name="Shao Z."/>
            <person name="Xu P."/>
            <person name="Yang C."/>
        </authorList>
    </citation>
    <scope>NUCLEOTIDE SEQUENCE [LARGE SCALE GENOMIC DNA]</scope>
    <source>
        <strain evidence="2 3">5DNS001</strain>
    </source>
</reference>
<dbReference type="PROSITE" id="PS51186">
    <property type="entry name" value="GNAT"/>
    <property type="match status" value="1"/>
</dbReference>
<dbReference type="Proteomes" id="UP000267469">
    <property type="component" value="Unassembled WGS sequence"/>
</dbReference>
<organism evidence="2 3">
    <name type="scientific">Sinomicrobium pectinilyticum</name>
    <dbReference type="NCBI Taxonomy" id="1084421"/>
    <lineage>
        <taxon>Bacteria</taxon>
        <taxon>Pseudomonadati</taxon>
        <taxon>Bacteroidota</taxon>
        <taxon>Flavobacteriia</taxon>
        <taxon>Flavobacteriales</taxon>
        <taxon>Flavobacteriaceae</taxon>
        <taxon>Sinomicrobium</taxon>
    </lineage>
</organism>